<dbReference type="EMBL" id="FPKU01000003">
    <property type="protein sequence ID" value="SFZ85817.1"/>
    <property type="molecule type" value="Genomic_DNA"/>
</dbReference>
<dbReference type="Pfam" id="PF00565">
    <property type="entry name" value="SNase"/>
    <property type="match status" value="1"/>
</dbReference>
<keyword evidence="3" id="KW-0378">Hydrolase</keyword>
<protein>
    <submittedName>
        <fullName evidence="3">Endonuclease YncB, thermonuclease family</fullName>
    </submittedName>
</protein>
<dbReference type="SUPFAM" id="SSF50199">
    <property type="entry name" value="Staphylococcal nuclease"/>
    <property type="match status" value="1"/>
</dbReference>
<keyword evidence="1" id="KW-0472">Membrane</keyword>
<accession>A0A1K2I0G9</accession>
<dbReference type="InterPro" id="IPR035437">
    <property type="entry name" value="SNase_OB-fold_sf"/>
</dbReference>
<dbReference type="PROSITE" id="PS50830">
    <property type="entry name" value="TNASE_3"/>
    <property type="match status" value="1"/>
</dbReference>
<dbReference type="RefSeq" id="WP_084603576.1">
    <property type="nucleotide sequence ID" value="NZ_FPKU01000003.1"/>
</dbReference>
<dbReference type="PANTHER" id="PTHR12302">
    <property type="entry name" value="EBNA2 BINDING PROTEIN P100"/>
    <property type="match status" value="1"/>
</dbReference>
<name>A0A1K2I0G9_9HYPH</name>
<dbReference type="Proteomes" id="UP000183447">
    <property type="component" value="Unassembled WGS sequence"/>
</dbReference>
<dbReference type="InterPro" id="IPR016071">
    <property type="entry name" value="Staphylococal_nuclease_OB-fold"/>
</dbReference>
<evidence type="ECO:0000256" key="1">
    <source>
        <dbReference type="SAM" id="Phobius"/>
    </source>
</evidence>
<sequence length="226" mass="24453">MLRENTADTLAEIPSPTVAAAWLREGEALARNFYRKPGFPRRNGRRSLIRRLAPIAALALVALAAAVLAPPPDRIEGLARAADGDSLAIGGERVRLVGLDAPERDQMCKDGDGRDWACGAEALRRLSALVSASTTLCEGDERDRYGRLLATCTVEGRDIGLVLVAEGLALDSGPYGDAERAARADRKGIWGGEFVTPRRWRDEGPEAMAAESWLDRLIGFFGQLTR</sequence>
<proteinExistence type="predicted"/>
<keyword evidence="4" id="KW-1185">Reference proteome</keyword>
<dbReference type="AlphaFoldDB" id="A0A1K2I0G9"/>
<keyword evidence="1" id="KW-0812">Transmembrane</keyword>
<evidence type="ECO:0000259" key="2">
    <source>
        <dbReference type="PROSITE" id="PS50830"/>
    </source>
</evidence>
<feature type="transmembrane region" description="Helical" evidence="1">
    <location>
        <begin position="48"/>
        <end position="69"/>
    </location>
</feature>
<feature type="domain" description="TNase-like" evidence="2">
    <location>
        <begin position="78"/>
        <end position="192"/>
    </location>
</feature>
<dbReference type="GO" id="GO:0004519">
    <property type="term" value="F:endonuclease activity"/>
    <property type="evidence" value="ECO:0007669"/>
    <property type="project" value="UniProtKB-KW"/>
</dbReference>
<dbReference type="PANTHER" id="PTHR12302:SF26">
    <property type="entry name" value="BLR1266 PROTEIN"/>
    <property type="match status" value="1"/>
</dbReference>
<evidence type="ECO:0000313" key="4">
    <source>
        <dbReference type="Proteomes" id="UP000183447"/>
    </source>
</evidence>
<keyword evidence="1" id="KW-1133">Transmembrane helix</keyword>
<dbReference type="OrthoDB" id="9805504at2"/>
<evidence type="ECO:0000313" key="3">
    <source>
        <dbReference type="EMBL" id="SFZ85817.1"/>
    </source>
</evidence>
<dbReference type="STRING" id="665118.SAMN02983003_2989"/>
<organism evidence="3 4">
    <name type="scientific">Devosia enhydra</name>
    <dbReference type="NCBI Taxonomy" id="665118"/>
    <lineage>
        <taxon>Bacteria</taxon>
        <taxon>Pseudomonadati</taxon>
        <taxon>Pseudomonadota</taxon>
        <taxon>Alphaproteobacteria</taxon>
        <taxon>Hyphomicrobiales</taxon>
        <taxon>Devosiaceae</taxon>
        <taxon>Devosia</taxon>
    </lineage>
</organism>
<dbReference type="Gene3D" id="2.40.50.90">
    <property type="match status" value="1"/>
</dbReference>
<dbReference type="SMART" id="SM00318">
    <property type="entry name" value="SNc"/>
    <property type="match status" value="1"/>
</dbReference>
<reference evidence="3 4" key="1">
    <citation type="submission" date="2016-11" db="EMBL/GenBank/DDBJ databases">
        <authorList>
            <person name="Jaros S."/>
            <person name="Januszkiewicz K."/>
            <person name="Wedrychowicz H."/>
        </authorList>
    </citation>
    <scope>NUCLEOTIDE SEQUENCE [LARGE SCALE GENOMIC DNA]</scope>
    <source>
        <strain evidence="3 4">ATCC 23634</strain>
    </source>
</reference>
<keyword evidence="3" id="KW-0255">Endonuclease</keyword>
<gene>
    <name evidence="3" type="ORF">SAMN02983003_2989</name>
</gene>
<keyword evidence="3" id="KW-0540">Nuclease</keyword>